<proteinExistence type="inferred from homology"/>
<evidence type="ECO:0000259" key="2">
    <source>
        <dbReference type="Pfam" id="PF01370"/>
    </source>
</evidence>
<dbReference type="OrthoDB" id="9801773at2"/>
<dbReference type="Pfam" id="PF01370">
    <property type="entry name" value="Epimerase"/>
    <property type="match status" value="1"/>
</dbReference>
<dbReference type="Proteomes" id="UP001138793">
    <property type="component" value="Unassembled WGS sequence"/>
</dbReference>
<gene>
    <name evidence="4" type="ORF">J2Z64_002959</name>
</gene>
<dbReference type="Gene3D" id="3.40.50.720">
    <property type="entry name" value="NAD(P)-binding Rossmann-like Domain"/>
    <property type="match status" value="1"/>
</dbReference>
<name>A0A9X0YXB7_9BACI</name>
<dbReference type="RefSeq" id="WP_149472646.1">
    <property type="nucleotide sequence ID" value="NZ_JAGGMB010000010.1"/>
</dbReference>
<evidence type="ECO:0000259" key="3">
    <source>
        <dbReference type="Pfam" id="PF08338"/>
    </source>
</evidence>
<accession>A0A9X0YXB7</accession>
<dbReference type="PANTHER" id="PTHR11092">
    <property type="entry name" value="SUGAR NUCLEOTIDE EPIMERASE RELATED"/>
    <property type="match status" value="1"/>
</dbReference>
<sequence length="297" mass="33494">MNFLISGGTGFVGKHLCQSLQVKGHHTYILTRSPLDYMNTKATTYIHYDYPIEELPPIEGVINLAGESLLGYWSQKKKEKMKSSRLETTDALIQVMKQMKIKPNVFISGSAVGYYGTSEDLIFTEATTSPGKDFLAEVVVEWEQVAKQAEALGIRTIYTRFGLILGKEGSLPFMSLPVKLFAGGRIGNGEQWMSWIHIEDVVRLIDYCLFNRQMEGAVNVTAPYPLRNKDFMRTLASVLKRPYWFTTPSPLIHAAIGEMGQLITKGQYVLPQKALDQGFEFKYPELVKALEELTNYS</sequence>
<dbReference type="EMBL" id="JAGGMB010000010">
    <property type="protein sequence ID" value="MBP2078691.1"/>
    <property type="molecule type" value="Genomic_DNA"/>
</dbReference>
<dbReference type="CDD" id="cd05242">
    <property type="entry name" value="SDR_a8"/>
    <property type="match status" value="1"/>
</dbReference>
<evidence type="ECO:0000313" key="4">
    <source>
        <dbReference type="EMBL" id="MBP2078691.1"/>
    </source>
</evidence>
<evidence type="ECO:0000256" key="1">
    <source>
        <dbReference type="ARBA" id="ARBA00009353"/>
    </source>
</evidence>
<dbReference type="InterPro" id="IPR036291">
    <property type="entry name" value="NAD(P)-bd_dom_sf"/>
</dbReference>
<comment type="similarity">
    <text evidence="1">Belongs to the NAD(P)-dependent epimerase/dehydratase family. SDR39U1 subfamily.</text>
</comment>
<keyword evidence="5" id="KW-1185">Reference proteome</keyword>
<dbReference type="AlphaFoldDB" id="A0A9X0YXB7"/>
<dbReference type="InterPro" id="IPR013549">
    <property type="entry name" value="DUF1731"/>
</dbReference>
<evidence type="ECO:0000313" key="5">
    <source>
        <dbReference type="Proteomes" id="UP001138793"/>
    </source>
</evidence>
<protein>
    <submittedName>
        <fullName evidence="4">Uncharacterized protein (TIGR01777 family)</fullName>
    </submittedName>
</protein>
<dbReference type="Pfam" id="PF08338">
    <property type="entry name" value="DUF1731"/>
    <property type="match status" value="1"/>
</dbReference>
<dbReference type="PANTHER" id="PTHR11092:SF0">
    <property type="entry name" value="EPIMERASE FAMILY PROTEIN SDR39U1"/>
    <property type="match status" value="1"/>
</dbReference>
<dbReference type="NCBIfam" id="TIGR01777">
    <property type="entry name" value="yfcH"/>
    <property type="match status" value="1"/>
</dbReference>
<dbReference type="InterPro" id="IPR010099">
    <property type="entry name" value="SDR39U1"/>
</dbReference>
<dbReference type="InterPro" id="IPR001509">
    <property type="entry name" value="Epimerase_deHydtase"/>
</dbReference>
<dbReference type="SUPFAM" id="SSF51735">
    <property type="entry name" value="NAD(P)-binding Rossmann-fold domains"/>
    <property type="match status" value="1"/>
</dbReference>
<organism evidence="4 5">
    <name type="scientific">Oceanobacillus polygoni</name>
    <dbReference type="NCBI Taxonomy" id="1235259"/>
    <lineage>
        <taxon>Bacteria</taxon>
        <taxon>Bacillati</taxon>
        <taxon>Bacillota</taxon>
        <taxon>Bacilli</taxon>
        <taxon>Bacillales</taxon>
        <taxon>Bacillaceae</taxon>
        <taxon>Oceanobacillus</taxon>
    </lineage>
</organism>
<reference evidence="4" key="1">
    <citation type="submission" date="2021-03" db="EMBL/GenBank/DDBJ databases">
        <title>Genomic Encyclopedia of Type Strains, Phase IV (KMG-IV): sequencing the most valuable type-strain genomes for metagenomic binning, comparative biology and taxonomic classification.</title>
        <authorList>
            <person name="Goeker M."/>
        </authorList>
    </citation>
    <scope>NUCLEOTIDE SEQUENCE</scope>
    <source>
        <strain evidence="4">DSM 107338</strain>
    </source>
</reference>
<feature type="domain" description="DUF1731" evidence="3">
    <location>
        <begin position="247"/>
        <end position="293"/>
    </location>
</feature>
<feature type="domain" description="NAD-dependent epimerase/dehydratase" evidence="2">
    <location>
        <begin position="4"/>
        <end position="211"/>
    </location>
</feature>
<comment type="caution">
    <text evidence="4">The sequence shown here is derived from an EMBL/GenBank/DDBJ whole genome shotgun (WGS) entry which is preliminary data.</text>
</comment>